<dbReference type="InterPro" id="IPR031052">
    <property type="entry name" value="FHY3/FAR1"/>
</dbReference>
<dbReference type="InterPro" id="IPR018289">
    <property type="entry name" value="MULE_transposase_dom"/>
</dbReference>
<dbReference type="Pfam" id="PF10551">
    <property type="entry name" value="MULE"/>
    <property type="match status" value="1"/>
</dbReference>
<name>A0A8H3LMB1_9GLOM</name>
<evidence type="ECO:0000313" key="3">
    <source>
        <dbReference type="Proteomes" id="UP000615446"/>
    </source>
</evidence>
<reference evidence="2" key="1">
    <citation type="submission" date="2019-10" db="EMBL/GenBank/DDBJ databases">
        <title>Conservation and host-specific expression of non-tandemly repeated heterogenous ribosome RNA gene in arbuscular mycorrhizal fungi.</title>
        <authorList>
            <person name="Maeda T."/>
            <person name="Kobayashi Y."/>
            <person name="Nakagawa T."/>
            <person name="Ezawa T."/>
            <person name="Yamaguchi K."/>
            <person name="Bino T."/>
            <person name="Nishimoto Y."/>
            <person name="Shigenobu S."/>
            <person name="Kawaguchi M."/>
        </authorList>
    </citation>
    <scope>NUCLEOTIDE SEQUENCE</scope>
    <source>
        <strain evidence="2">HR1</strain>
    </source>
</reference>
<protein>
    <submittedName>
        <fullName evidence="2">Protein FAR-RED ELONGATED HYPOCOTYL 3 isoform X1</fullName>
    </submittedName>
</protein>
<dbReference type="AlphaFoldDB" id="A0A8H3LMB1"/>
<proteinExistence type="predicted"/>
<dbReference type="PANTHER" id="PTHR31669:SF251">
    <property type="entry name" value="PROTEIN FAR1-RELATED SEQUENCE"/>
    <property type="match status" value="1"/>
</dbReference>
<sequence length="546" mass="63985">MASSTSSNEQQQLHIGQYFVIWNTAIEYVQKWCNIQDFQTRFNRSERNAEGCKAHINLSRPEKDNINQYIYVTTISNDHCHELNCQLVNYENEVMMSEEMLKDIEFLTKHVHLFTTQQRIYLEEKYPEQKIRSDIFRSEIQKYRLSAKDLSNDASKLYEYLIELKENDTRWQIFVDFDEAKVYNMALSLFVAIDNYNCSRLVCQALVDDETADTHIWILECTLLATGGKRQNKNINGGLIPLVFMTDSDPAVDAACIKVYKGCYAMHCIYHINQNLHKNLSGPLGKNYSQFLNEFYNARNNLSQERFEHLFYELFELNQFNIFEQEINTTGFLEDLPDERKAYIKLIFNHVNQEEIKEVWEYKNPELNGKNKPFVYAAKFQNTELLKQPENQKVPYLTAMIQNNVDKWDQTSKSNLDKRIFYGRVMGMAKKVTLKAVKKCDTRIFEIFKEYLNKNGNLENNDSKNSELDFNLDVESSENDEENDCSFLHLQNPMKRPKKGKLKGTKRIKSVTEISSKNKCHCKICGEVGHYSNTCINNPNRSKGKK</sequence>
<organism evidence="2 3">
    <name type="scientific">Rhizophagus clarus</name>
    <dbReference type="NCBI Taxonomy" id="94130"/>
    <lineage>
        <taxon>Eukaryota</taxon>
        <taxon>Fungi</taxon>
        <taxon>Fungi incertae sedis</taxon>
        <taxon>Mucoromycota</taxon>
        <taxon>Glomeromycotina</taxon>
        <taxon>Glomeromycetes</taxon>
        <taxon>Glomerales</taxon>
        <taxon>Glomeraceae</taxon>
        <taxon>Rhizophagus</taxon>
    </lineage>
</organism>
<dbReference type="GO" id="GO:0006355">
    <property type="term" value="P:regulation of DNA-templated transcription"/>
    <property type="evidence" value="ECO:0007669"/>
    <property type="project" value="InterPro"/>
</dbReference>
<dbReference type="PANTHER" id="PTHR31669">
    <property type="entry name" value="PROTEIN FAR1-RELATED SEQUENCE 10-RELATED"/>
    <property type="match status" value="1"/>
</dbReference>
<dbReference type="Proteomes" id="UP000615446">
    <property type="component" value="Unassembled WGS sequence"/>
</dbReference>
<evidence type="ECO:0000313" key="2">
    <source>
        <dbReference type="EMBL" id="GES89589.1"/>
    </source>
</evidence>
<dbReference type="OrthoDB" id="2348750at2759"/>
<dbReference type="EMBL" id="BLAL01000189">
    <property type="protein sequence ID" value="GES89589.1"/>
    <property type="molecule type" value="Genomic_DNA"/>
</dbReference>
<feature type="domain" description="MULE transposase" evidence="1">
    <location>
        <begin position="182"/>
        <end position="275"/>
    </location>
</feature>
<evidence type="ECO:0000259" key="1">
    <source>
        <dbReference type="Pfam" id="PF10551"/>
    </source>
</evidence>
<gene>
    <name evidence="2" type="ORF">RCL2_001648100</name>
</gene>
<accession>A0A8H3LMB1</accession>
<comment type="caution">
    <text evidence="2">The sequence shown here is derived from an EMBL/GenBank/DDBJ whole genome shotgun (WGS) entry which is preliminary data.</text>
</comment>